<evidence type="ECO:0000313" key="1">
    <source>
        <dbReference type="EMBL" id="TWW59274.1"/>
    </source>
</evidence>
<dbReference type="EMBL" id="RHFK02000019">
    <property type="protein sequence ID" value="TWW59274.1"/>
    <property type="molecule type" value="Genomic_DNA"/>
</dbReference>
<comment type="caution">
    <text evidence="1">The sequence shown here is derived from an EMBL/GenBank/DDBJ whole genome shotgun (WGS) entry which is preliminary data.</text>
</comment>
<dbReference type="AlphaFoldDB" id="A0A5C6MVG2"/>
<accession>A0A5C6MVG2</accession>
<gene>
    <name evidence="1" type="ORF">D4764_06G0008040</name>
</gene>
<reference evidence="1 2" key="1">
    <citation type="submission" date="2019-04" db="EMBL/GenBank/DDBJ databases">
        <title>Chromosome genome assembly for Takifugu flavidus.</title>
        <authorList>
            <person name="Xiao S."/>
        </authorList>
    </citation>
    <scope>NUCLEOTIDE SEQUENCE [LARGE SCALE GENOMIC DNA]</scope>
    <source>
        <strain evidence="1">HTHZ2018</strain>
        <tissue evidence="1">Muscle</tissue>
    </source>
</reference>
<name>A0A5C6MVG2_9TELE</name>
<evidence type="ECO:0000313" key="2">
    <source>
        <dbReference type="Proteomes" id="UP000324091"/>
    </source>
</evidence>
<dbReference type="Proteomes" id="UP000324091">
    <property type="component" value="Chromosome 6"/>
</dbReference>
<sequence length="95" mass="10542">MSSIIHPDQTYCMANSQGELEKERGSDGWKGAGGGLTLPRGLQWKTGEIRYLGFFLGKRTLWGKTGKFPLKELKVGWRSGGGFSQRCPLEVEHSL</sequence>
<proteinExistence type="predicted"/>
<organism evidence="1 2">
    <name type="scientific">Takifugu flavidus</name>
    <name type="common">sansaifugu</name>
    <dbReference type="NCBI Taxonomy" id="433684"/>
    <lineage>
        <taxon>Eukaryota</taxon>
        <taxon>Metazoa</taxon>
        <taxon>Chordata</taxon>
        <taxon>Craniata</taxon>
        <taxon>Vertebrata</taxon>
        <taxon>Euteleostomi</taxon>
        <taxon>Actinopterygii</taxon>
        <taxon>Neopterygii</taxon>
        <taxon>Teleostei</taxon>
        <taxon>Neoteleostei</taxon>
        <taxon>Acanthomorphata</taxon>
        <taxon>Eupercaria</taxon>
        <taxon>Tetraodontiformes</taxon>
        <taxon>Tetradontoidea</taxon>
        <taxon>Tetraodontidae</taxon>
        <taxon>Takifugu</taxon>
    </lineage>
</organism>
<keyword evidence="2" id="KW-1185">Reference proteome</keyword>
<protein>
    <submittedName>
        <fullName evidence="1">Uncharacterized protein</fullName>
    </submittedName>
</protein>